<dbReference type="EMBL" id="MU155188">
    <property type="protein sequence ID" value="KAF9480786.1"/>
    <property type="molecule type" value="Genomic_DNA"/>
</dbReference>
<accession>A0A9P6CUP1</accession>
<keyword evidence="2" id="KW-1185">Reference proteome</keyword>
<evidence type="ECO:0000313" key="2">
    <source>
        <dbReference type="Proteomes" id="UP000807469"/>
    </source>
</evidence>
<protein>
    <submittedName>
        <fullName evidence="1">Uncharacterized protein</fullName>
    </submittedName>
</protein>
<proteinExistence type="predicted"/>
<dbReference type="AlphaFoldDB" id="A0A9P6CUP1"/>
<gene>
    <name evidence="1" type="ORF">BDN70DRAFT_920260</name>
</gene>
<evidence type="ECO:0000313" key="1">
    <source>
        <dbReference type="EMBL" id="KAF9480786.1"/>
    </source>
</evidence>
<sequence>MHLPTFEYLRLTHVYNFSWNLSDCATLKHLFLENPVPGRGTAAKPIVPPPPVSSPSMIQLEEYSIGRDAVAITKKIFGFHGDAEQDFSTRYYQSHGCPGLSETLSAVLPSLRRLNLRLGPVNGEKGALDSLRNEFESIPPESAFIKKIICALDKVLDVS</sequence>
<name>A0A9P6CUP1_9AGAR</name>
<organism evidence="1 2">
    <name type="scientific">Pholiota conissans</name>
    <dbReference type="NCBI Taxonomy" id="109636"/>
    <lineage>
        <taxon>Eukaryota</taxon>
        <taxon>Fungi</taxon>
        <taxon>Dikarya</taxon>
        <taxon>Basidiomycota</taxon>
        <taxon>Agaricomycotina</taxon>
        <taxon>Agaricomycetes</taxon>
        <taxon>Agaricomycetidae</taxon>
        <taxon>Agaricales</taxon>
        <taxon>Agaricineae</taxon>
        <taxon>Strophariaceae</taxon>
        <taxon>Pholiota</taxon>
    </lineage>
</organism>
<comment type="caution">
    <text evidence="1">The sequence shown here is derived from an EMBL/GenBank/DDBJ whole genome shotgun (WGS) entry which is preliminary data.</text>
</comment>
<dbReference type="Proteomes" id="UP000807469">
    <property type="component" value="Unassembled WGS sequence"/>
</dbReference>
<reference evidence="1" key="1">
    <citation type="submission" date="2020-11" db="EMBL/GenBank/DDBJ databases">
        <authorList>
            <consortium name="DOE Joint Genome Institute"/>
            <person name="Ahrendt S."/>
            <person name="Riley R."/>
            <person name="Andreopoulos W."/>
            <person name="Labutti K."/>
            <person name="Pangilinan J."/>
            <person name="Ruiz-Duenas F.J."/>
            <person name="Barrasa J.M."/>
            <person name="Sanchez-Garcia M."/>
            <person name="Camarero S."/>
            <person name="Miyauchi S."/>
            <person name="Serrano A."/>
            <person name="Linde D."/>
            <person name="Babiker R."/>
            <person name="Drula E."/>
            <person name="Ayuso-Fernandez I."/>
            <person name="Pacheco R."/>
            <person name="Padilla G."/>
            <person name="Ferreira P."/>
            <person name="Barriuso J."/>
            <person name="Kellner H."/>
            <person name="Castanera R."/>
            <person name="Alfaro M."/>
            <person name="Ramirez L."/>
            <person name="Pisabarro A.G."/>
            <person name="Kuo A."/>
            <person name="Tritt A."/>
            <person name="Lipzen A."/>
            <person name="He G."/>
            <person name="Yan M."/>
            <person name="Ng V."/>
            <person name="Cullen D."/>
            <person name="Martin F."/>
            <person name="Rosso M.-N."/>
            <person name="Henrissat B."/>
            <person name="Hibbett D."/>
            <person name="Martinez A.T."/>
            <person name="Grigoriev I.V."/>
        </authorList>
    </citation>
    <scope>NUCLEOTIDE SEQUENCE</scope>
    <source>
        <strain evidence="1">CIRM-BRFM 674</strain>
    </source>
</reference>